<dbReference type="SUPFAM" id="SSF51445">
    <property type="entry name" value="(Trans)glycosidases"/>
    <property type="match status" value="1"/>
</dbReference>
<evidence type="ECO:0000313" key="5">
    <source>
        <dbReference type="EMBL" id="WXG68604.1"/>
    </source>
</evidence>
<dbReference type="RefSeq" id="WP_338888913.1">
    <property type="nucleotide sequence ID" value="NZ_CP147846.1"/>
</dbReference>
<keyword evidence="3" id="KW-0378">Hydrolase</keyword>
<evidence type="ECO:0000256" key="4">
    <source>
        <dbReference type="ARBA" id="ARBA00023295"/>
    </source>
</evidence>
<dbReference type="InterPro" id="IPR036156">
    <property type="entry name" value="Beta-gal/glucu_dom_sf"/>
</dbReference>
<dbReference type="SUPFAM" id="SSF49303">
    <property type="entry name" value="beta-Galactosidase/glucuronidase domain"/>
    <property type="match status" value="2"/>
</dbReference>
<dbReference type="InterPro" id="IPR050887">
    <property type="entry name" value="Beta-mannosidase_GH2"/>
</dbReference>
<gene>
    <name evidence="5" type="ORF">WDS16_26015</name>
</gene>
<dbReference type="EC" id="3.2.1.25" evidence="2"/>
<dbReference type="Gene3D" id="2.60.120.260">
    <property type="entry name" value="Galactose-binding domain-like"/>
    <property type="match status" value="1"/>
</dbReference>
<dbReference type="EMBL" id="CP147846">
    <property type="protein sequence ID" value="WXG68604.1"/>
    <property type="molecule type" value="Genomic_DNA"/>
</dbReference>
<proteinExistence type="predicted"/>
<accession>A0ABZ2PHH7</accession>
<dbReference type="PANTHER" id="PTHR43730">
    <property type="entry name" value="BETA-MANNOSIDASE"/>
    <property type="match status" value="1"/>
</dbReference>
<evidence type="ECO:0000256" key="3">
    <source>
        <dbReference type="ARBA" id="ARBA00022801"/>
    </source>
</evidence>
<comment type="catalytic activity">
    <reaction evidence="1">
        <text>Hydrolysis of terminal, non-reducing beta-D-mannose residues in beta-D-mannosides.</text>
        <dbReference type="EC" id="3.2.1.25"/>
    </reaction>
</comment>
<evidence type="ECO:0000256" key="1">
    <source>
        <dbReference type="ARBA" id="ARBA00000829"/>
    </source>
</evidence>
<name>A0ABZ2PHH7_9NOCA</name>
<sequence length="804" mass="87142">MSTDYLDGVEWRLTATPAGACSHPDELPADAQWQPAQVPGTVVSSIESVGDLQPDLLDWWFLASATAPEGIATTLTFGGIATRATIWIGGVESARARSMFVPVSIDLEAGSGPVHIAVRIESMDAHLKKRRPRGRWRSSLVAQQGLRHERTTLLGRAPVYGPLPPVIGLWRPVELRERPTVRNIRMHAAARGTDGTVRVRADLGAPATSVVVRIGAEKISIPSDSDRIDASVVVPDVALWWPHTHGEPTLYPWELEVDGSVVGSGALGFRSVHLDRADRAVTLTVNGIRMFARGGCWVPPDPTRMWVDADRMRCELERIRDAGHNMVRVVGTLVYEQREFWSLCAELGILVWQDVMVATFDPPDDEDFVEAFEQELAELTGLVGGNPALAVVSGGSETQQQPTMLGVPADGQYMSLLEKLIPEFVESELPGTPYVTSSPSSTTGELHTHVGDGIAHYFGVGGYLRPLSDVRTARVRFAAECLAFSIPPERRSVEKMFGSATVAGHHPDWKAAVPRDRGSSWDFEDVRDHYVRELFGVDPHLVRRDDAELYLDYGRAAVCEAVSASYMHWRRTDSECAGALVLTLRDLVPGAGWGLIDSAGIPKAPWYSLARLSSAVAVFLVDDGLDGLTVELVVDSAEPVRGTLRVTLHGATGATGDPYECPVELGAHSSQRMSVDRVLGSFTDAGHAYRFGSQTYAAVSVDLVDSSGATLAQAVHLVGARHARQNGIGLEAHAEPVDDGVWSLTVSTRWAAQYVCIDVDGLEVSDSWFHLAPGSRRILTVTGDKAKVTGHVRALNSVERAQIC</sequence>
<dbReference type="Gene3D" id="2.60.40.10">
    <property type="entry name" value="Immunoglobulins"/>
    <property type="match status" value="1"/>
</dbReference>
<dbReference type="Proteomes" id="UP001432000">
    <property type="component" value="Chromosome"/>
</dbReference>
<evidence type="ECO:0000256" key="2">
    <source>
        <dbReference type="ARBA" id="ARBA00012754"/>
    </source>
</evidence>
<dbReference type="PANTHER" id="PTHR43730:SF1">
    <property type="entry name" value="BETA-MANNOSIDASE"/>
    <property type="match status" value="1"/>
</dbReference>
<reference evidence="5 6" key="1">
    <citation type="submission" date="2024-03" db="EMBL/GenBank/DDBJ databases">
        <title>Natural products discovery in diverse microorganisms through a two-stage MS feature dereplication strategy.</title>
        <authorList>
            <person name="Zhang R."/>
        </authorList>
    </citation>
    <scope>NUCLEOTIDE SEQUENCE [LARGE SCALE GENOMIC DNA]</scope>
    <source>
        <strain evidence="5 6">18930</strain>
    </source>
</reference>
<keyword evidence="4" id="KW-0326">Glycosidase</keyword>
<evidence type="ECO:0000313" key="6">
    <source>
        <dbReference type="Proteomes" id="UP001432000"/>
    </source>
</evidence>
<organism evidence="5 6">
    <name type="scientific">Rhodococcus sovatensis</name>
    <dbReference type="NCBI Taxonomy" id="1805840"/>
    <lineage>
        <taxon>Bacteria</taxon>
        <taxon>Bacillati</taxon>
        <taxon>Actinomycetota</taxon>
        <taxon>Actinomycetes</taxon>
        <taxon>Mycobacteriales</taxon>
        <taxon>Nocardiaceae</taxon>
        <taxon>Rhodococcus</taxon>
    </lineage>
</organism>
<keyword evidence="6" id="KW-1185">Reference proteome</keyword>
<protein>
    <recommendedName>
        <fullName evidence="2">beta-mannosidase</fullName>
        <ecNumber evidence="2">3.2.1.25</ecNumber>
    </recommendedName>
</protein>
<dbReference type="InterPro" id="IPR008979">
    <property type="entry name" value="Galactose-bd-like_sf"/>
</dbReference>
<dbReference type="InterPro" id="IPR017853">
    <property type="entry name" value="GH"/>
</dbReference>
<dbReference type="Gene3D" id="3.20.20.80">
    <property type="entry name" value="Glycosidases"/>
    <property type="match status" value="1"/>
</dbReference>
<dbReference type="InterPro" id="IPR013783">
    <property type="entry name" value="Ig-like_fold"/>
</dbReference>
<dbReference type="SUPFAM" id="SSF49785">
    <property type="entry name" value="Galactose-binding domain-like"/>
    <property type="match status" value="1"/>
</dbReference>